<reference evidence="3 4" key="1">
    <citation type="submission" date="2019-02" db="EMBL/GenBank/DDBJ databases">
        <title>Planctomycetal bacteria perform biofilm scaping via a novel small molecule.</title>
        <authorList>
            <person name="Jeske O."/>
            <person name="Boedeker C."/>
            <person name="Wiegand S."/>
            <person name="Breitling P."/>
            <person name="Kallscheuer N."/>
            <person name="Jogler M."/>
            <person name="Rohde M."/>
            <person name="Petersen J."/>
            <person name="Medema M.H."/>
            <person name="Surup F."/>
            <person name="Jogler C."/>
        </authorList>
    </citation>
    <scope>NUCLEOTIDE SEQUENCE [LARGE SCALE GENOMIC DNA]</scope>
    <source>
        <strain evidence="3 4">Mal15</strain>
    </source>
</reference>
<proteinExistence type="predicted"/>
<keyword evidence="2" id="KW-0472">Membrane</keyword>
<keyword evidence="4" id="KW-1185">Reference proteome</keyword>
<dbReference type="EMBL" id="CP036264">
    <property type="protein sequence ID" value="QEF96820.1"/>
    <property type="molecule type" value="Genomic_DNA"/>
</dbReference>
<evidence type="ECO:0000256" key="2">
    <source>
        <dbReference type="SAM" id="Phobius"/>
    </source>
</evidence>
<evidence type="ECO:0000313" key="4">
    <source>
        <dbReference type="Proteomes" id="UP000321353"/>
    </source>
</evidence>
<feature type="region of interest" description="Disordered" evidence="1">
    <location>
        <begin position="1"/>
        <end position="20"/>
    </location>
</feature>
<dbReference type="KEGG" id="smam:Mal15_08500"/>
<dbReference type="AlphaFoldDB" id="A0A5B9M9T4"/>
<name>A0A5B9M9T4_9BACT</name>
<evidence type="ECO:0000256" key="1">
    <source>
        <dbReference type="SAM" id="MobiDB-lite"/>
    </source>
</evidence>
<feature type="transmembrane region" description="Helical" evidence="2">
    <location>
        <begin position="127"/>
        <end position="147"/>
    </location>
</feature>
<keyword evidence="2" id="KW-1133">Transmembrane helix</keyword>
<keyword evidence="2" id="KW-0812">Transmembrane</keyword>
<sequence>MRSGMKLPSTDRVDTPPRTPGILLPGSVSLGLLLNSLLLTSLLSLAGCSPPARFENEYGSVFAANDSEAAIPRGMRRTKYGWEDASLWHISTDIRSRSIQSWIDGQRQREPSWMVKIFERIRSTPPLMIAVIQITAIAAIVHISNVYHAEPARSSAKKPSAGLS</sequence>
<evidence type="ECO:0000313" key="3">
    <source>
        <dbReference type="EMBL" id="QEF96820.1"/>
    </source>
</evidence>
<feature type="transmembrane region" description="Helical" evidence="2">
    <location>
        <begin position="21"/>
        <end position="46"/>
    </location>
</feature>
<protein>
    <submittedName>
        <fullName evidence="3">Uncharacterized protein</fullName>
    </submittedName>
</protein>
<organism evidence="3 4">
    <name type="scientific">Stieleria maiorica</name>
    <dbReference type="NCBI Taxonomy" id="2795974"/>
    <lineage>
        <taxon>Bacteria</taxon>
        <taxon>Pseudomonadati</taxon>
        <taxon>Planctomycetota</taxon>
        <taxon>Planctomycetia</taxon>
        <taxon>Pirellulales</taxon>
        <taxon>Pirellulaceae</taxon>
        <taxon>Stieleria</taxon>
    </lineage>
</organism>
<dbReference type="Proteomes" id="UP000321353">
    <property type="component" value="Chromosome"/>
</dbReference>
<accession>A0A5B9M9T4</accession>
<gene>
    <name evidence="3" type="ORF">Mal15_08500</name>
</gene>